<proteinExistence type="predicted"/>
<dbReference type="PANTHER" id="PTHR12277:SF79">
    <property type="entry name" value="XAA-PRO DIPEPTIDYL-PEPTIDASE-RELATED"/>
    <property type="match status" value="1"/>
</dbReference>
<evidence type="ECO:0000259" key="1">
    <source>
        <dbReference type="Pfam" id="PF08386"/>
    </source>
</evidence>
<dbReference type="RefSeq" id="WP_179828384.1">
    <property type="nucleotide sequence ID" value="NZ_JACCFS010000001.1"/>
</dbReference>
<dbReference type="InterPro" id="IPR022742">
    <property type="entry name" value="Hydrolase_4"/>
</dbReference>
<dbReference type="Gene3D" id="3.40.50.1820">
    <property type="entry name" value="alpha/beta hydrolase"/>
    <property type="match status" value="1"/>
</dbReference>
<comment type="caution">
    <text evidence="3">The sequence shown here is derived from an EMBL/GenBank/DDBJ whole genome shotgun (WGS) entry which is preliminary data.</text>
</comment>
<name>A0A7Z0ESL0_9ACTN</name>
<feature type="domain" description="Peptidase S33 tripeptidyl aminopeptidase-like C-terminal" evidence="1">
    <location>
        <begin position="220"/>
        <end position="267"/>
    </location>
</feature>
<sequence>MNTIALTGTALNALALPAPAVAGEMARRLWVRRGPARPVADQDRDVHARARVETLHVGEWEVATYAWGDGARPVLLAHGWRSRASWFAPLVRRLLELGYSPVSWDAPGHGATGGRSGTVLDALEIIGLLQSRHGRFSAVVGHSLGALFSVHALREGIDADRLVLVSSVADFETVIAGFAAELRLRPRTVAALRTAIERRYFGGDTTVWTRFSATHDAHTLALPVLLLHDREDPMIPHAQSRRLLAAFGERARLVTTSGLRHNGIRTDPDSLDRITAFVQGAPAPLP</sequence>
<dbReference type="Proteomes" id="UP000572051">
    <property type="component" value="Unassembled WGS sequence"/>
</dbReference>
<dbReference type="EMBL" id="JACCFS010000001">
    <property type="protein sequence ID" value="NYJ37550.1"/>
    <property type="molecule type" value="Genomic_DNA"/>
</dbReference>
<feature type="domain" description="Serine aminopeptidase S33" evidence="2">
    <location>
        <begin position="74"/>
        <end position="173"/>
    </location>
</feature>
<dbReference type="PANTHER" id="PTHR12277">
    <property type="entry name" value="ALPHA/BETA HYDROLASE DOMAIN-CONTAINING PROTEIN"/>
    <property type="match status" value="1"/>
</dbReference>
<keyword evidence="4" id="KW-1185">Reference proteome</keyword>
<evidence type="ECO:0000313" key="3">
    <source>
        <dbReference type="EMBL" id="NYJ37550.1"/>
    </source>
</evidence>
<reference evidence="3 4" key="1">
    <citation type="submission" date="2020-07" db="EMBL/GenBank/DDBJ databases">
        <title>Sequencing the genomes of 1000 actinobacteria strains.</title>
        <authorList>
            <person name="Klenk H.-P."/>
        </authorList>
    </citation>
    <scope>NUCLEOTIDE SEQUENCE [LARGE SCALE GENOMIC DNA]</scope>
    <source>
        <strain evidence="3 4">DSM 44442</strain>
    </source>
</reference>
<gene>
    <name evidence="3" type="ORF">HNR10_005431</name>
</gene>
<dbReference type="GO" id="GO:0003824">
    <property type="term" value="F:catalytic activity"/>
    <property type="evidence" value="ECO:0007669"/>
    <property type="project" value="UniProtKB-ARBA"/>
</dbReference>
<dbReference type="Pfam" id="PF12146">
    <property type="entry name" value="Hydrolase_4"/>
    <property type="match status" value="1"/>
</dbReference>
<dbReference type="AlphaFoldDB" id="A0A7Z0ESL0"/>
<protein>
    <submittedName>
        <fullName evidence="3">Pimeloyl-ACP methyl ester carboxylesterase</fullName>
    </submittedName>
</protein>
<dbReference type="Pfam" id="PF08386">
    <property type="entry name" value="Abhydrolase_4"/>
    <property type="match status" value="1"/>
</dbReference>
<evidence type="ECO:0000313" key="4">
    <source>
        <dbReference type="Proteomes" id="UP000572051"/>
    </source>
</evidence>
<accession>A0A7Z0ESL0</accession>
<evidence type="ECO:0000259" key="2">
    <source>
        <dbReference type="Pfam" id="PF12146"/>
    </source>
</evidence>
<dbReference type="InterPro" id="IPR013595">
    <property type="entry name" value="Pept_S33_TAP-like_C"/>
</dbReference>
<dbReference type="InterPro" id="IPR029058">
    <property type="entry name" value="AB_hydrolase_fold"/>
</dbReference>
<organism evidence="3 4">
    <name type="scientific">Nocardiopsis aegyptia</name>
    <dbReference type="NCBI Taxonomy" id="220378"/>
    <lineage>
        <taxon>Bacteria</taxon>
        <taxon>Bacillati</taxon>
        <taxon>Actinomycetota</taxon>
        <taxon>Actinomycetes</taxon>
        <taxon>Streptosporangiales</taxon>
        <taxon>Nocardiopsidaceae</taxon>
        <taxon>Nocardiopsis</taxon>
    </lineage>
</organism>
<dbReference type="SUPFAM" id="SSF53474">
    <property type="entry name" value="alpha/beta-Hydrolases"/>
    <property type="match status" value="1"/>
</dbReference>